<dbReference type="FunFam" id="1.10.230.10:FF:000002">
    <property type="entry name" value="Citrate synthase"/>
    <property type="match status" value="1"/>
</dbReference>
<evidence type="ECO:0000313" key="12">
    <source>
        <dbReference type="Proteomes" id="UP000199207"/>
    </source>
</evidence>
<evidence type="ECO:0000256" key="7">
    <source>
        <dbReference type="PIRNR" id="PIRNR001369"/>
    </source>
</evidence>
<dbReference type="PANTHER" id="PTHR42871">
    <property type="entry name" value="CITRATE SYNTHASE"/>
    <property type="match status" value="1"/>
</dbReference>
<dbReference type="STRING" id="910347.SAMN05421773_101591"/>
<gene>
    <name evidence="11" type="ORF">SAMN05421773_101591</name>
</gene>
<dbReference type="PROSITE" id="PS00480">
    <property type="entry name" value="CITRATE_SYNTHASE"/>
    <property type="match status" value="1"/>
</dbReference>
<dbReference type="OrthoDB" id="9800864at2"/>
<proteinExistence type="inferred from homology"/>
<dbReference type="PANTHER" id="PTHR42871:SF1">
    <property type="entry name" value="CITRATE SYNTHASE"/>
    <property type="match status" value="1"/>
</dbReference>
<dbReference type="Gene3D" id="1.10.580.10">
    <property type="entry name" value="Citrate Synthase, domain 1"/>
    <property type="match status" value="1"/>
</dbReference>
<comment type="pathway">
    <text evidence="1 9">Carbohydrate metabolism; tricarboxylic acid cycle; isocitrate from oxaloacetate: step 1/2.</text>
</comment>
<dbReference type="InterPro" id="IPR016143">
    <property type="entry name" value="Citrate_synth-like_sm_a-sub"/>
</dbReference>
<reference evidence="11 12" key="1">
    <citation type="submission" date="2016-10" db="EMBL/GenBank/DDBJ databases">
        <authorList>
            <person name="de Groot N.N."/>
        </authorList>
    </citation>
    <scope>NUCLEOTIDE SEQUENCE [LARGE SCALE GENOMIC DNA]</scope>
    <source>
        <strain evidence="11 12">CGMCC 4.5739</strain>
    </source>
</reference>
<dbReference type="InterPro" id="IPR036969">
    <property type="entry name" value="Citrate_synthase_sf"/>
</dbReference>
<protein>
    <recommendedName>
        <fullName evidence="6 7">Citrate synthase</fullName>
    </recommendedName>
</protein>
<evidence type="ECO:0000256" key="4">
    <source>
        <dbReference type="ARBA" id="ARBA00022679"/>
    </source>
</evidence>
<evidence type="ECO:0000256" key="6">
    <source>
        <dbReference type="NCBIfam" id="TIGR01798"/>
    </source>
</evidence>
<dbReference type="AlphaFoldDB" id="A0A1I1F2G8"/>
<evidence type="ECO:0000256" key="3">
    <source>
        <dbReference type="ARBA" id="ARBA00022532"/>
    </source>
</evidence>
<dbReference type="CDD" id="cd06114">
    <property type="entry name" value="EcCS_like"/>
    <property type="match status" value="1"/>
</dbReference>
<dbReference type="NCBIfam" id="NF004126">
    <property type="entry name" value="PRK05614.1"/>
    <property type="match status" value="1"/>
</dbReference>
<evidence type="ECO:0000256" key="2">
    <source>
        <dbReference type="ARBA" id="ARBA00010566"/>
    </source>
</evidence>
<evidence type="ECO:0000256" key="10">
    <source>
        <dbReference type="RuleBase" id="RU003406"/>
    </source>
</evidence>
<keyword evidence="3 9" id="KW-0816">Tricarboxylic acid cycle</keyword>
<comment type="similarity">
    <text evidence="2 7 10">Belongs to the citrate synthase family.</text>
</comment>
<dbReference type="NCBIfam" id="TIGR01798">
    <property type="entry name" value="cit_synth_I"/>
    <property type="match status" value="1"/>
</dbReference>
<dbReference type="InterPro" id="IPR010953">
    <property type="entry name" value="Citrate_synthase_typ-I"/>
</dbReference>
<dbReference type="GO" id="GO:0006099">
    <property type="term" value="P:tricarboxylic acid cycle"/>
    <property type="evidence" value="ECO:0007669"/>
    <property type="project" value="UniProtKB-UniRule"/>
</dbReference>
<name>A0A1I1F2G8_9ACTN</name>
<feature type="active site" evidence="8">
    <location>
        <position position="373"/>
    </location>
</feature>
<sequence length="438" mass="48975">MREDVSEHRASDSAVVLRYGKDEYRYPMVESTVGDQGLDIAKLRADTGLVTLDSGYGNTAAYKSAITYLDGEQGILRYRGYPIEQLAERGSFLETAFLLINGELPTAEELAAFRDEITQHTLLHEDVKRFYQGFPRDAHPMAMLSSVVSALSTFYQDSHNPFDEKQRHLSTIRLLAKLPTIAAFAYKKAVGHPFVYPRNDLGYVENFLRMTFAVPAEEYALDPVVVDALDKLLILHADHEQNCSTSTVRLVGSSHANLFASISAGISALWGPLHGGANQAVLEMLESIAASGGDVDTFIRKVKNKEDGVRLMGFGHRVYKSFDPRAKIIKQAAHGVLSALGKSDELLDIALRLEDRALSDDYFVQRNLYPNVDFYTGLIYRAMGFPTTMFTVLFALGRLPGWIAQWHEMIKEPGSRIGRPRQIYTGVVERDYVPVEQR</sequence>
<dbReference type="GO" id="GO:0036440">
    <property type="term" value="F:citrate synthase activity"/>
    <property type="evidence" value="ECO:0007669"/>
    <property type="project" value="UniProtKB-EC"/>
</dbReference>
<feature type="active site" evidence="8">
    <location>
        <position position="316"/>
    </location>
</feature>
<dbReference type="Proteomes" id="UP000199207">
    <property type="component" value="Unassembled WGS sequence"/>
</dbReference>
<dbReference type="Pfam" id="PF00285">
    <property type="entry name" value="Citrate_synt"/>
    <property type="match status" value="1"/>
</dbReference>
<evidence type="ECO:0000313" key="11">
    <source>
        <dbReference type="EMBL" id="SFB93575.1"/>
    </source>
</evidence>
<dbReference type="SUPFAM" id="SSF48256">
    <property type="entry name" value="Citrate synthase"/>
    <property type="match status" value="1"/>
</dbReference>
<evidence type="ECO:0000256" key="5">
    <source>
        <dbReference type="ARBA" id="ARBA00049288"/>
    </source>
</evidence>
<dbReference type="InterPro" id="IPR002020">
    <property type="entry name" value="Citrate_synthase"/>
</dbReference>
<dbReference type="EMBL" id="FOLM01000001">
    <property type="protein sequence ID" value="SFB93575.1"/>
    <property type="molecule type" value="Genomic_DNA"/>
</dbReference>
<comment type="catalytic activity">
    <reaction evidence="5 9">
        <text>oxaloacetate + acetyl-CoA + H2O = citrate + CoA + H(+)</text>
        <dbReference type="Rhea" id="RHEA:16845"/>
        <dbReference type="ChEBI" id="CHEBI:15377"/>
        <dbReference type="ChEBI" id="CHEBI:15378"/>
        <dbReference type="ChEBI" id="CHEBI:16452"/>
        <dbReference type="ChEBI" id="CHEBI:16947"/>
        <dbReference type="ChEBI" id="CHEBI:57287"/>
        <dbReference type="ChEBI" id="CHEBI:57288"/>
        <dbReference type="EC" id="2.3.3.16"/>
    </reaction>
</comment>
<dbReference type="UniPathway" id="UPA00223">
    <property type="reaction ID" value="UER00717"/>
</dbReference>
<dbReference type="PIRSF" id="PIRSF001369">
    <property type="entry name" value="Citrate_synth"/>
    <property type="match status" value="1"/>
</dbReference>
<dbReference type="Gene3D" id="2.20.28.60">
    <property type="match status" value="1"/>
</dbReference>
<evidence type="ECO:0000256" key="9">
    <source>
        <dbReference type="RuleBase" id="RU003370"/>
    </source>
</evidence>
<dbReference type="GO" id="GO:0005737">
    <property type="term" value="C:cytoplasm"/>
    <property type="evidence" value="ECO:0007669"/>
    <property type="project" value="InterPro"/>
</dbReference>
<accession>A0A1I1F2G8</accession>
<evidence type="ECO:0000256" key="8">
    <source>
        <dbReference type="PIRSR" id="PIRSR001369-1"/>
    </source>
</evidence>
<keyword evidence="12" id="KW-1185">Reference proteome</keyword>
<organism evidence="11 12">
    <name type="scientific">Streptomyces aidingensis</name>
    <dbReference type="NCBI Taxonomy" id="910347"/>
    <lineage>
        <taxon>Bacteria</taxon>
        <taxon>Bacillati</taxon>
        <taxon>Actinomycetota</taxon>
        <taxon>Actinomycetes</taxon>
        <taxon>Kitasatosporales</taxon>
        <taxon>Streptomycetaceae</taxon>
        <taxon>Streptomyces</taxon>
    </lineage>
</organism>
<dbReference type="InterPro" id="IPR024176">
    <property type="entry name" value="Citrate_synthase_bac-typ"/>
</dbReference>
<dbReference type="Gene3D" id="1.10.230.10">
    <property type="entry name" value="Cytochrome P450-Terp, domain 2"/>
    <property type="match status" value="1"/>
</dbReference>
<dbReference type="InterPro" id="IPR019810">
    <property type="entry name" value="Citrate_synthase_AS"/>
</dbReference>
<keyword evidence="4 7" id="KW-0808">Transferase</keyword>
<dbReference type="PRINTS" id="PR00143">
    <property type="entry name" value="CITRTSNTHASE"/>
</dbReference>
<dbReference type="InterPro" id="IPR016142">
    <property type="entry name" value="Citrate_synth-like_lrg_a-sub"/>
</dbReference>
<evidence type="ECO:0000256" key="1">
    <source>
        <dbReference type="ARBA" id="ARBA00004751"/>
    </source>
</evidence>